<dbReference type="RefSeq" id="WP_028915148.1">
    <property type="nucleotide sequence ID" value="NZ_VLJS01000013.1"/>
</dbReference>
<dbReference type="OrthoDB" id="9934421at2"/>
<sequence length="113" mass="12419">MTIKDTRLREFQRALQDATENLAADIAAAQGNAELIQKIQANYWKHHANWSMAATAALEKNNDRIQALFDDAKAANKAIKEARKKAEDIATIVRSSSNVATALTQLLENVAKA</sequence>
<comment type="caution">
    <text evidence="1">The sequence shown here is derived from an EMBL/GenBank/DDBJ whole genome shotgun (WGS) entry which is preliminary data.</text>
</comment>
<name>A0A562E557_9GAMM</name>
<protein>
    <submittedName>
        <fullName evidence="1">Uncharacterized protein</fullName>
    </submittedName>
</protein>
<dbReference type="EMBL" id="VLJS01000013">
    <property type="protein sequence ID" value="TWH16834.1"/>
    <property type="molecule type" value="Genomic_DNA"/>
</dbReference>
<organism evidence="1 2">
    <name type="scientific">Pseudoxanthomonas taiwanensis J19</name>
    <dbReference type="NCBI Taxonomy" id="935569"/>
    <lineage>
        <taxon>Bacteria</taxon>
        <taxon>Pseudomonadati</taxon>
        <taxon>Pseudomonadota</taxon>
        <taxon>Gammaproteobacteria</taxon>
        <taxon>Lysobacterales</taxon>
        <taxon>Lysobacteraceae</taxon>
        <taxon>Pseudoxanthomonas</taxon>
    </lineage>
</organism>
<gene>
    <name evidence="1" type="ORF">L613_001100000230</name>
</gene>
<dbReference type="Proteomes" id="UP000321583">
    <property type="component" value="Unassembled WGS sequence"/>
</dbReference>
<accession>A0A562E557</accession>
<evidence type="ECO:0000313" key="2">
    <source>
        <dbReference type="Proteomes" id="UP000321583"/>
    </source>
</evidence>
<reference evidence="1 2" key="1">
    <citation type="submission" date="2019-07" db="EMBL/GenBank/DDBJ databases">
        <title>Genome sequencing of lignin-degrading bacterial isolates.</title>
        <authorList>
            <person name="Gladden J."/>
        </authorList>
    </citation>
    <scope>NUCLEOTIDE SEQUENCE [LARGE SCALE GENOMIC DNA]</scope>
    <source>
        <strain evidence="1 2">J19</strain>
    </source>
</reference>
<proteinExistence type="predicted"/>
<dbReference type="AlphaFoldDB" id="A0A562E557"/>
<keyword evidence="2" id="KW-1185">Reference proteome</keyword>
<evidence type="ECO:0000313" key="1">
    <source>
        <dbReference type="EMBL" id="TWH16834.1"/>
    </source>
</evidence>